<comment type="catalytic activity">
    <reaction evidence="1">
        <text>(R)-pantothenate + ATP = (R)-4'-phosphopantothenate + ADP + H(+)</text>
        <dbReference type="Rhea" id="RHEA:16373"/>
        <dbReference type="ChEBI" id="CHEBI:10986"/>
        <dbReference type="ChEBI" id="CHEBI:15378"/>
        <dbReference type="ChEBI" id="CHEBI:29032"/>
        <dbReference type="ChEBI" id="CHEBI:30616"/>
        <dbReference type="ChEBI" id="CHEBI:456216"/>
        <dbReference type="EC" id="2.7.1.33"/>
    </reaction>
</comment>
<dbReference type="InterPro" id="IPR027417">
    <property type="entry name" value="P-loop_NTPase"/>
</dbReference>
<dbReference type="EMBL" id="NSIT01000100">
    <property type="protein sequence ID" value="PJE79047.1"/>
    <property type="molecule type" value="Genomic_DNA"/>
</dbReference>
<name>A0A2H9T733_9ZZZZ</name>
<dbReference type="CDD" id="cd02025">
    <property type="entry name" value="PanK"/>
    <property type="match status" value="1"/>
</dbReference>
<reference evidence="15" key="1">
    <citation type="journal article" date="2017" name="Appl. Environ. Microbiol.">
        <title>Molecular characterization of an Endozoicomonas-like organism causing infection in king scallop Pecten maximus L.</title>
        <authorList>
            <person name="Cano I."/>
            <person name="van Aerle R."/>
            <person name="Ross S."/>
            <person name="Verner-Jeffreys D.W."/>
            <person name="Paley R.K."/>
            <person name="Rimmer G."/>
            <person name="Ryder D."/>
            <person name="Hooper P."/>
            <person name="Stone D."/>
            <person name="Feist S.W."/>
        </authorList>
    </citation>
    <scope>NUCLEOTIDE SEQUENCE</scope>
</reference>
<evidence type="ECO:0000256" key="1">
    <source>
        <dbReference type="ARBA" id="ARBA00001206"/>
    </source>
</evidence>
<evidence type="ECO:0000256" key="12">
    <source>
        <dbReference type="ARBA" id="ARBA00022993"/>
    </source>
</evidence>
<evidence type="ECO:0000259" key="14">
    <source>
        <dbReference type="Pfam" id="PF00485"/>
    </source>
</evidence>
<dbReference type="GO" id="GO:0005737">
    <property type="term" value="C:cytoplasm"/>
    <property type="evidence" value="ECO:0007669"/>
    <property type="project" value="UniProtKB-SubCell"/>
</dbReference>
<dbReference type="AlphaFoldDB" id="A0A2H9T733"/>
<keyword evidence="12" id="KW-0173">Coenzyme A biosynthesis</keyword>
<dbReference type="EC" id="2.7.1.33" evidence="5"/>
<keyword evidence="7" id="KW-0963">Cytoplasm</keyword>
<proteinExistence type="inferred from homology"/>
<dbReference type="SUPFAM" id="SSF52540">
    <property type="entry name" value="P-loop containing nucleoside triphosphate hydrolases"/>
    <property type="match status" value="1"/>
</dbReference>
<evidence type="ECO:0000256" key="4">
    <source>
        <dbReference type="ARBA" id="ARBA00006087"/>
    </source>
</evidence>
<evidence type="ECO:0000256" key="7">
    <source>
        <dbReference type="ARBA" id="ARBA00022490"/>
    </source>
</evidence>
<feature type="domain" description="Phosphoribulokinase/uridine kinase" evidence="14">
    <location>
        <begin position="119"/>
        <end position="262"/>
    </location>
</feature>
<comment type="caution">
    <text evidence="15">The sequence shown here is derived from an EMBL/GenBank/DDBJ whole genome shotgun (WGS) entry which is preliminary data.</text>
</comment>
<evidence type="ECO:0000256" key="2">
    <source>
        <dbReference type="ARBA" id="ARBA00004496"/>
    </source>
</evidence>
<comment type="similarity">
    <text evidence="4">Belongs to the prokaryotic pantothenate kinase family.</text>
</comment>
<protein>
    <recommendedName>
        <fullName evidence="6">Pantothenate kinase</fullName>
        <ecNumber evidence="5">2.7.1.33</ecNumber>
    </recommendedName>
    <alternativeName>
        <fullName evidence="13">Pantothenic acid kinase</fullName>
    </alternativeName>
</protein>
<dbReference type="HAMAP" id="MF_00215">
    <property type="entry name" value="Pantothen_kinase_1"/>
    <property type="match status" value="1"/>
</dbReference>
<dbReference type="UniPathway" id="UPA00241">
    <property type="reaction ID" value="UER00352"/>
</dbReference>
<keyword evidence="9" id="KW-0547">Nucleotide-binding</keyword>
<evidence type="ECO:0000313" key="15">
    <source>
        <dbReference type="EMBL" id="PJE79047.1"/>
    </source>
</evidence>
<evidence type="ECO:0000256" key="11">
    <source>
        <dbReference type="ARBA" id="ARBA00022840"/>
    </source>
</evidence>
<dbReference type="InterPro" id="IPR006083">
    <property type="entry name" value="PRK/URK"/>
</dbReference>
<keyword evidence="10 15" id="KW-0418">Kinase</keyword>
<evidence type="ECO:0000256" key="10">
    <source>
        <dbReference type="ARBA" id="ARBA00022777"/>
    </source>
</evidence>
<dbReference type="PIRSF" id="PIRSF000545">
    <property type="entry name" value="Pantothenate_kin"/>
    <property type="match status" value="1"/>
</dbReference>
<gene>
    <name evidence="15" type="primary">coaA</name>
    <name evidence="15" type="ORF">CI610_01976</name>
</gene>
<keyword evidence="8 15" id="KW-0808">Transferase</keyword>
<dbReference type="GO" id="GO:0005524">
    <property type="term" value="F:ATP binding"/>
    <property type="evidence" value="ECO:0007669"/>
    <property type="project" value="UniProtKB-KW"/>
</dbReference>
<dbReference type="NCBIfam" id="TIGR00554">
    <property type="entry name" value="panK_bact"/>
    <property type="match status" value="1"/>
</dbReference>
<evidence type="ECO:0000256" key="8">
    <source>
        <dbReference type="ARBA" id="ARBA00022679"/>
    </source>
</evidence>
<dbReference type="GO" id="GO:0015937">
    <property type="term" value="P:coenzyme A biosynthetic process"/>
    <property type="evidence" value="ECO:0007669"/>
    <property type="project" value="UniProtKB-UniPathway"/>
</dbReference>
<evidence type="ECO:0000256" key="13">
    <source>
        <dbReference type="ARBA" id="ARBA00032866"/>
    </source>
</evidence>
<evidence type="ECO:0000256" key="9">
    <source>
        <dbReference type="ARBA" id="ARBA00022741"/>
    </source>
</evidence>
<dbReference type="Pfam" id="PF00485">
    <property type="entry name" value="PRK"/>
    <property type="match status" value="1"/>
</dbReference>
<dbReference type="InterPro" id="IPR004566">
    <property type="entry name" value="PanK"/>
</dbReference>
<keyword evidence="11" id="KW-0067">ATP-binding</keyword>
<dbReference type="GO" id="GO:0004594">
    <property type="term" value="F:pantothenate kinase activity"/>
    <property type="evidence" value="ECO:0007669"/>
    <property type="project" value="UniProtKB-EC"/>
</dbReference>
<organism evidence="15">
    <name type="scientific">invertebrate metagenome</name>
    <dbReference type="NCBI Taxonomy" id="1711999"/>
    <lineage>
        <taxon>unclassified sequences</taxon>
        <taxon>metagenomes</taxon>
        <taxon>organismal metagenomes</taxon>
    </lineage>
</organism>
<comment type="pathway">
    <text evidence="3">Cofactor biosynthesis; coenzyme A biosynthesis; CoA from (R)-pantothenate: step 1/5.</text>
</comment>
<evidence type="ECO:0000256" key="6">
    <source>
        <dbReference type="ARBA" id="ARBA00015080"/>
    </source>
</evidence>
<evidence type="ECO:0000256" key="5">
    <source>
        <dbReference type="ARBA" id="ARBA00012102"/>
    </source>
</evidence>
<dbReference type="PANTHER" id="PTHR10285">
    <property type="entry name" value="URIDINE KINASE"/>
    <property type="match status" value="1"/>
</dbReference>
<comment type="subcellular location">
    <subcellularLocation>
        <location evidence="2">Cytoplasm</location>
    </subcellularLocation>
</comment>
<accession>A0A2H9T733</accession>
<evidence type="ECO:0000256" key="3">
    <source>
        <dbReference type="ARBA" id="ARBA00005225"/>
    </source>
</evidence>
<sequence length="345" mass="40007">MTLKLSSSMLHTLGDPVRLSLQPQSLCYEKNAVDYQTQPAYHCFSRSQWAALRNAVPMPLEESDLIQLRGINENISLKEVEDIYLPLSRLINLNIKSRQECLKVRQRFLGTPKPQPPYIIGIAGSVAVGKSTFARILQALLSRWPEHTTVDLVTTDGFLYPLDTLKKKNLMTSKGFPQSYDMNLMVDFLTRIKEGNKNVEAPMYSHFYYDRLVDQVQTIRKPDILILEGLNVLQSNQDYQQPKPNIFVSDFLDFSIYVDAPSHYIRQWYVDRFMKFCSCAFNNPECYFHHYSKLTPNEAKVTAMNIWQSINEVNLKKNIKPTRERADLILKKQENHSIHAVQLRK</sequence>
<dbReference type="Gene3D" id="3.40.50.300">
    <property type="entry name" value="P-loop containing nucleotide triphosphate hydrolases"/>
    <property type="match status" value="1"/>
</dbReference>